<organism evidence="3 4">
    <name type="scientific">Hypsibius exemplaris</name>
    <name type="common">Freshwater tardigrade</name>
    <dbReference type="NCBI Taxonomy" id="2072580"/>
    <lineage>
        <taxon>Eukaryota</taxon>
        <taxon>Metazoa</taxon>
        <taxon>Ecdysozoa</taxon>
        <taxon>Tardigrada</taxon>
        <taxon>Eutardigrada</taxon>
        <taxon>Parachela</taxon>
        <taxon>Hypsibioidea</taxon>
        <taxon>Hypsibiidae</taxon>
        <taxon>Hypsibius</taxon>
    </lineage>
</organism>
<gene>
    <name evidence="3" type="ORF">BV898_19141</name>
</gene>
<dbReference type="AlphaFoldDB" id="A0A9X6RP70"/>
<feature type="signal peptide" evidence="2">
    <location>
        <begin position="1"/>
        <end position="15"/>
    </location>
</feature>
<feature type="region of interest" description="Disordered" evidence="1">
    <location>
        <begin position="70"/>
        <end position="92"/>
    </location>
</feature>
<evidence type="ECO:0000313" key="4">
    <source>
        <dbReference type="Proteomes" id="UP000192578"/>
    </source>
</evidence>
<keyword evidence="2" id="KW-0732">Signal</keyword>
<comment type="caution">
    <text evidence="3">The sequence shown here is derived from an EMBL/GenBank/DDBJ whole genome shotgun (WGS) entry which is preliminary data.</text>
</comment>
<feature type="chain" id="PRO_5040995817" evidence="2">
    <location>
        <begin position="16"/>
        <end position="92"/>
    </location>
</feature>
<sequence>MALEMLALIAAICIAVYFHSRVTERFVSQTYWCDDGAADEERKRKRRDGQEPQKQSIIKTFSRLQGSAVRFGDHHGHGEREEEYEYESHYSY</sequence>
<feature type="compositionally biased region" description="Basic and acidic residues" evidence="1">
    <location>
        <begin position="71"/>
        <end position="80"/>
    </location>
</feature>
<protein>
    <submittedName>
        <fullName evidence="3">Uncharacterized protein</fullName>
    </submittedName>
</protein>
<evidence type="ECO:0000313" key="3">
    <source>
        <dbReference type="EMBL" id="OWA54742.1"/>
    </source>
</evidence>
<reference evidence="4" key="1">
    <citation type="submission" date="2017-01" db="EMBL/GenBank/DDBJ databases">
        <title>Comparative genomics of anhydrobiosis in the tardigrade Hypsibius dujardini.</title>
        <authorList>
            <person name="Yoshida Y."/>
            <person name="Koutsovoulos G."/>
            <person name="Laetsch D."/>
            <person name="Stevens L."/>
            <person name="Kumar S."/>
            <person name="Horikawa D."/>
            <person name="Ishino K."/>
            <person name="Komine S."/>
            <person name="Tomita M."/>
            <person name="Blaxter M."/>
            <person name="Arakawa K."/>
        </authorList>
    </citation>
    <scope>NUCLEOTIDE SEQUENCE [LARGE SCALE GENOMIC DNA]</scope>
    <source>
        <strain evidence="4">Z151</strain>
    </source>
</reference>
<evidence type="ECO:0000256" key="1">
    <source>
        <dbReference type="SAM" id="MobiDB-lite"/>
    </source>
</evidence>
<name>A0A9X6RP70_HYPEX</name>
<proteinExistence type="predicted"/>
<dbReference type="Proteomes" id="UP000192578">
    <property type="component" value="Unassembled WGS sequence"/>
</dbReference>
<accession>A0A9X6RP70</accession>
<dbReference type="EMBL" id="MTYJ01000451">
    <property type="protein sequence ID" value="OWA54742.1"/>
    <property type="molecule type" value="Genomic_DNA"/>
</dbReference>
<evidence type="ECO:0000256" key="2">
    <source>
        <dbReference type="SAM" id="SignalP"/>
    </source>
</evidence>
<keyword evidence="4" id="KW-1185">Reference proteome</keyword>